<keyword evidence="2" id="KW-0689">Ribosomal protein</keyword>
<evidence type="ECO:0000313" key="5">
    <source>
        <dbReference type="EMBL" id="KAK0178235.1"/>
    </source>
</evidence>
<dbReference type="GO" id="GO:0006412">
    <property type="term" value="P:translation"/>
    <property type="evidence" value="ECO:0007669"/>
    <property type="project" value="InterPro"/>
</dbReference>
<dbReference type="Proteomes" id="UP001168990">
    <property type="component" value="Unassembled WGS sequence"/>
</dbReference>
<keyword evidence="3" id="KW-0496">Mitochondrion</keyword>
<dbReference type="PANTHER" id="PTHR13014">
    <property type="entry name" value="MITOCHONDRIAL 28S RIBOSOMAL PROTEIN S30/P52 PRO-APOTOTIC PROTEIN"/>
    <property type="match status" value="1"/>
</dbReference>
<dbReference type="AlphaFoldDB" id="A0AA39FZC0"/>
<protein>
    <recommendedName>
        <fullName evidence="7">28S ribosomal protein S30, mitochondrial</fullName>
    </recommendedName>
</protein>
<dbReference type="Pfam" id="PF07147">
    <property type="entry name" value="PDCD9"/>
    <property type="match status" value="1"/>
</dbReference>
<dbReference type="InterPro" id="IPR010793">
    <property type="entry name" value="Ribosomal_mL37/mL65"/>
</dbReference>
<evidence type="ECO:0000256" key="3">
    <source>
        <dbReference type="ARBA" id="ARBA00023128"/>
    </source>
</evidence>
<name>A0AA39FZC0_9HYME</name>
<evidence type="ECO:0000256" key="4">
    <source>
        <dbReference type="ARBA" id="ARBA00023274"/>
    </source>
</evidence>
<reference evidence="5" key="2">
    <citation type="submission" date="2023-03" db="EMBL/GenBank/DDBJ databases">
        <authorList>
            <person name="Inwood S.N."/>
            <person name="Skelly J.G."/>
            <person name="Guhlin J."/>
            <person name="Harrop T.W.R."/>
            <person name="Goldson S.G."/>
            <person name="Dearden P.K."/>
        </authorList>
    </citation>
    <scope>NUCLEOTIDE SEQUENCE</scope>
    <source>
        <strain evidence="5">Irish</strain>
        <tissue evidence="5">Whole body</tissue>
    </source>
</reference>
<dbReference type="InterPro" id="IPR039982">
    <property type="entry name" value="Ribosomal_mL65"/>
</dbReference>
<evidence type="ECO:0000313" key="6">
    <source>
        <dbReference type="Proteomes" id="UP001168990"/>
    </source>
</evidence>
<organism evidence="5 6">
    <name type="scientific">Microctonus aethiopoides</name>
    <dbReference type="NCBI Taxonomy" id="144406"/>
    <lineage>
        <taxon>Eukaryota</taxon>
        <taxon>Metazoa</taxon>
        <taxon>Ecdysozoa</taxon>
        <taxon>Arthropoda</taxon>
        <taxon>Hexapoda</taxon>
        <taxon>Insecta</taxon>
        <taxon>Pterygota</taxon>
        <taxon>Neoptera</taxon>
        <taxon>Endopterygota</taxon>
        <taxon>Hymenoptera</taxon>
        <taxon>Apocrita</taxon>
        <taxon>Ichneumonoidea</taxon>
        <taxon>Braconidae</taxon>
        <taxon>Euphorinae</taxon>
        <taxon>Microctonus</taxon>
    </lineage>
</organism>
<evidence type="ECO:0000256" key="1">
    <source>
        <dbReference type="ARBA" id="ARBA00004173"/>
    </source>
</evidence>
<keyword evidence="6" id="KW-1185">Reference proteome</keyword>
<evidence type="ECO:0008006" key="7">
    <source>
        <dbReference type="Google" id="ProtNLM"/>
    </source>
</evidence>
<evidence type="ECO:0000256" key="2">
    <source>
        <dbReference type="ARBA" id="ARBA00022980"/>
    </source>
</evidence>
<dbReference type="GO" id="GO:0005762">
    <property type="term" value="C:mitochondrial large ribosomal subunit"/>
    <property type="evidence" value="ECO:0007669"/>
    <property type="project" value="TreeGrafter"/>
</dbReference>
<sequence>MLLVKINSRLCVRNSPAILCNRQLETAVTSNSNEIVPATVKYPPIQDESFKARFRRYRENWHEEVKKVKTVEEKMIKINMPRYWGFKCMMYDEGKITYNELPHAQFVTRTHIASDSQLPSYYDSVIEPEKLNKLCEEIKQSLEDGVVFQMSSFKPVHDKAHELINIDREIDDTNGNLVSKTVNRIMLAKLAKEYPHLLNTQIDFEPRVDAFWFAGGITPSTCVITGRKKRHWDEVLDEPIDRPLQYLGNPSLQLRHNLPLKEILPMDECENPEWEVPMYRYDPRALGHAMVRRHGVTVPGFWPGDSSEFSLMSYHKRGYLHQRPEGVDDDVDALKTQAVYANYAWLLGQASHLGFTTFNDVTYPLVNQSITTNGQFWSFCVYQLNTTLVNGWYSEKNPKRNICWITEPLKLFEKIEDGKLVGFNDEVLKNLIKFYVNTPQERVGIEMRPYLNSVAPRVADIIDDEKRNWLEDRYKYIMCNRPRSRLLPELYTWELIYKFRFKARPLDKKRSAWDFGHNPFLRRLDDHAPRYVPKVLRKNKKEKWEKTYYP</sequence>
<comment type="caution">
    <text evidence="5">The sequence shown here is derived from an EMBL/GenBank/DDBJ whole genome shotgun (WGS) entry which is preliminary data.</text>
</comment>
<dbReference type="EMBL" id="JAQQBS010000001">
    <property type="protein sequence ID" value="KAK0178235.1"/>
    <property type="molecule type" value="Genomic_DNA"/>
</dbReference>
<comment type="subcellular location">
    <subcellularLocation>
        <location evidence="1">Mitochondrion</location>
    </subcellularLocation>
</comment>
<accession>A0AA39FZC0</accession>
<proteinExistence type="predicted"/>
<dbReference type="GO" id="GO:0003735">
    <property type="term" value="F:structural constituent of ribosome"/>
    <property type="evidence" value="ECO:0007669"/>
    <property type="project" value="InterPro"/>
</dbReference>
<gene>
    <name evidence="5" type="ORF">PV328_002207</name>
</gene>
<keyword evidence="4" id="KW-0687">Ribonucleoprotein</keyword>
<dbReference type="PANTHER" id="PTHR13014:SF3">
    <property type="entry name" value="LARGE RIBOSOMAL SUBUNIT PROTEIN ML65"/>
    <property type="match status" value="1"/>
</dbReference>
<reference evidence="5" key="1">
    <citation type="journal article" date="2023" name="bioRxiv">
        <title>Scaffold-level genome assemblies of two parasitoid biocontrol wasps reveal the parthenogenesis mechanism and an associated novel virus.</title>
        <authorList>
            <person name="Inwood S."/>
            <person name="Skelly J."/>
            <person name="Guhlin J."/>
            <person name="Harrop T."/>
            <person name="Goldson S."/>
            <person name="Dearden P."/>
        </authorList>
    </citation>
    <scope>NUCLEOTIDE SEQUENCE</scope>
    <source>
        <strain evidence="5">Irish</strain>
        <tissue evidence="5">Whole body</tissue>
    </source>
</reference>